<name>A0A815MSJ6_ADIRI</name>
<evidence type="ECO:0000313" key="3">
    <source>
        <dbReference type="Proteomes" id="UP000663828"/>
    </source>
</evidence>
<evidence type="ECO:0000313" key="1">
    <source>
        <dbReference type="EMBL" id="CAF0948704.1"/>
    </source>
</evidence>
<dbReference type="Proteomes" id="UP000663828">
    <property type="component" value="Unassembled WGS sequence"/>
</dbReference>
<comment type="caution">
    <text evidence="2">The sequence shown here is derived from an EMBL/GenBank/DDBJ whole genome shotgun (WGS) entry which is preliminary data.</text>
</comment>
<keyword evidence="3" id="KW-1185">Reference proteome</keyword>
<sequence length="83" mass="9879">MTNVNNTEAVTNIRMEQIDQERICNDENVPKELFCPIFSVDYYGGRILVKRVKIFFVKVVFRNGFERIRDVHLVAKKYDLMIH</sequence>
<dbReference type="EMBL" id="CAJNOJ010000388">
    <property type="protein sequence ID" value="CAF1428602.1"/>
    <property type="molecule type" value="Genomic_DNA"/>
</dbReference>
<proteinExistence type="predicted"/>
<dbReference type="Proteomes" id="UP000663852">
    <property type="component" value="Unassembled WGS sequence"/>
</dbReference>
<organism evidence="2 4">
    <name type="scientific">Adineta ricciae</name>
    <name type="common">Rotifer</name>
    <dbReference type="NCBI Taxonomy" id="249248"/>
    <lineage>
        <taxon>Eukaryota</taxon>
        <taxon>Metazoa</taxon>
        <taxon>Spiralia</taxon>
        <taxon>Gnathifera</taxon>
        <taxon>Rotifera</taxon>
        <taxon>Eurotatoria</taxon>
        <taxon>Bdelloidea</taxon>
        <taxon>Adinetida</taxon>
        <taxon>Adinetidae</taxon>
        <taxon>Adineta</taxon>
    </lineage>
</organism>
<accession>A0A815MSJ6</accession>
<dbReference type="AlphaFoldDB" id="A0A815MSJ6"/>
<evidence type="ECO:0000313" key="4">
    <source>
        <dbReference type="Proteomes" id="UP000663852"/>
    </source>
</evidence>
<reference evidence="2" key="1">
    <citation type="submission" date="2021-02" db="EMBL/GenBank/DDBJ databases">
        <authorList>
            <person name="Nowell W R."/>
        </authorList>
    </citation>
    <scope>NUCLEOTIDE SEQUENCE</scope>
</reference>
<protein>
    <submittedName>
        <fullName evidence="2">Uncharacterized protein</fullName>
    </submittedName>
</protein>
<dbReference type="EMBL" id="CAJNOR010000563">
    <property type="protein sequence ID" value="CAF0948704.1"/>
    <property type="molecule type" value="Genomic_DNA"/>
</dbReference>
<gene>
    <name evidence="2" type="ORF">EDS130_LOCUS38042</name>
    <name evidence="1" type="ORF">XAT740_LOCUS10540</name>
</gene>
<evidence type="ECO:0000313" key="2">
    <source>
        <dbReference type="EMBL" id="CAF1428602.1"/>
    </source>
</evidence>